<dbReference type="Pfam" id="PF13185">
    <property type="entry name" value="GAF_2"/>
    <property type="match status" value="1"/>
</dbReference>
<name>A0A4R1HKW4_PSEEN</name>
<evidence type="ECO:0000313" key="4">
    <source>
        <dbReference type="EMBL" id="TCK23064.1"/>
    </source>
</evidence>
<dbReference type="GO" id="GO:0003723">
    <property type="term" value="F:RNA binding"/>
    <property type="evidence" value="ECO:0007669"/>
    <property type="project" value="InterPro"/>
</dbReference>
<keyword evidence="2" id="KW-0804">Transcription</keyword>
<dbReference type="PROSITE" id="PS50921">
    <property type="entry name" value="ANTAR"/>
    <property type="match status" value="1"/>
</dbReference>
<dbReference type="Gene3D" id="1.10.10.10">
    <property type="entry name" value="Winged helix-like DNA-binding domain superfamily/Winged helix DNA-binding domain"/>
    <property type="match status" value="1"/>
</dbReference>
<feature type="domain" description="ANTAR" evidence="3">
    <location>
        <begin position="205"/>
        <end position="266"/>
    </location>
</feature>
<dbReference type="RefSeq" id="WP_132432356.1">
    <property type="nucleotide sequence ID" value="NZ_SMFZ01000002.1"/>
</dbReference>
<evidence type="ECO:0000256" key="1">
    <source>
        <dbReference type="ARBA" id="ARBA00023015"/>
    </source>
</evidence>
<dbReference type="AlphaFoldDB" id="A0A4R1HKW4"/>
<gene>
    <name evidence="4" type="ORF">EV378_7075</name>
</gene>
<dbReference type="SUPFAM" id="SSF55781">
    <property type="entry name" value="GAF domain-like"/>
    <property type="match status" value="1"/>
</dbReference>
<reference evidence="4 5" key="1">
    <citation type="submission" date="2019-03" db="EMBL/GenBank/DDBJ databases">
        <title>Sequencing the genomes of 1000 actinobacteria strains.</title>
        <authorList>
            <person name="Klenk H.-P."/>
        </authorList>
    </citation>
    <scope>NUCLEOTIDE SEQUENCE [LARGE SCALE GENOMIC DNA]</scope>
    <source>
        <strain evidence="4 5">DSM 44969</strain>
    </source>
</reference>
<dbReference type="InterPro" id="IPR036388">
    <property type="entry name" value="WH-like_DNA-bd_sf"/>
</dbReference>
<dbReference type="InterPro" id="IPR003018">
    <property type="entry name" value="GAF"/>
</dbReference>
<organism evidence="4 5">
    <name type="scientific">Pseudonocardia endophytica</name>
    <dbReference type="NCBI Taxonomy" id="401976"/>
    <lineage>
        <taxon>Bacteria</taxon>
        <taxon>Bacillati</taxon>
        <taxon>Actinomycetota</taxon>
        <taxon>Actinomycetes</taxon>
        <taxon>Pseudonocardiales</taxon>
        <taxon>Pseudonocardiaceae</taxon>
        <taxon>Pseudonocardia</taxon>
    </lineage>
</organism>
<evidence type="ECO:0000259" key="3">
    <source>
        <dbReference type="PROSITE" id="PS50921"/>
    </source>
</evidence>
<proteinExistence type="predicted"/>
<keyword evidence="5" id="KW-1185">Reference proteome</keyword>
<dbReference type="InterPro" id="IPR029016">
    <property type="entry name" value="GAF-like_dom_sf"/>
</dbReference>
<dbReference type="Pfam" id="PF03861">
    <property type="entry name" value="ANTAR"/>
    <property type="match status" value="1"/>
</dbReference>
<dbReference type="InterPro" id="IPR005561">
    <property type="entry name" value="ANTAR"/>
</dbReference>
<dbReference type="InterPro" id="IPR012074">
    <property type="entry name" value="GAF_ANTAR"/>
</dbReference>
<dbReference type="SMART" id="SM00065">
    <property type="entry name" value="GAF"/>
    <property type="match status" value="1"/>
</dbReference>
<evidence type="ECO:0000256" key="2">
    <source>
        <dbReference type="ARBA" id="ARBA00023163"/>
    </source>
</evidence>
<dbReference type="Gene3D" id="3.30.450.40">
    <property type="match status" value="1"/>
</dbReference>
<dbReference type="PIRSF" id="PIRSF036625">
    <property type="entry name" value="GAF_ANTAR"/>
    <property type="match status" value="1"/>
</dbReference>
<evidence type="ECO:0000313" key="5">
    <source>
        <dbReference type="Proteomes" id="UP000295560"/>
    </source>
</evidence>
<dbReference type="Proteomes" id="UP000295560">
    <property type="component" value="Unassembled WGS sequence"/>
</dbReference>
<accession>A0A4R1HKW4</accession>
<protein>
    <submittedName>
        <fullName evidence="4">GAF domain-containing protein</fullName>
    </submittedName>
</protein>
<dbReference type="OrthoDB" id="4629915at2"/>
<keyword evidence="1" id="KW-0805">Transcription regulation</keyword>
<comment type="caution">
    <text evidence="4">The sequence shown here is derived from an EMBL/GenBank/DDBJ whole genome shotgun (WGS) entry which is preliminary data.</text>
</comment>
<dbReference type="EMBL" id="SMFZ01000002">
    <property type="protein sequence ID" value="TCK23064.1"/>
    <property type="molecule type" value="Genomic_DNA"/>
</dbReference>
<sequence>MSDDVREWETDRERFVGAQGSSESIDVAGDLDGLDEAGPLARQFTQLTQSLLSASSVGEVLIQVIAGARRIIPAVHLASVTLRDTDGSFHTPVETDPIAVELDQVQYRSGRGPCVESARRDGPAMAIADDLATDGRWPEFAAASVRAGFGSILATSLMPDRTGADLPGALNLYSRGRTAFTPSDVDRALLLATHASLALATTAAVSAADLERSQLKSAIASRDVIGQAKGILMARRGLTADDAFDVLRRTSQDINVKLVDLATTVTQRPDALDTR</sequence>
<dbReference type="SMART" id="SM01012">
    <property type="entry name" value="ANTAR"/>
    <property type="match status" value="1"/>
</dbReference>